<dbReference type="Proteomes" id="UP000237000">
    <property type="component" value="Unassembled WGS sequence"/>
</dbReference>
<sequence>LTIYSANCLERNPKEQPPPLFIAMAGSIICDLPEGALVEIFSWLPPESLMRFKCVSKSWYALINSVIKNPEFVNKHLHNVNTISSSSTSSLVFCCVSFAYCRHPKMESLRQRLFKVVTVFHDHHNEWNSRNFVRERFRLPTLPSELNLAHAKRSHCNGIICLAQGETIVLCNPAIMEWRTLPKPCLDNNGFIPLGVVFGYDSRANDYKVVRFEHYRLLRDQVEYFKIGAEVYSLRSDSWKEVGIQLELDRFPHVGEEVFCKGVFYWFVWTHDIIVSFNMFDEVFHSIPLPDDLIVVTRKGHSAQLAVWNNSVALFLFKQEKAVTKSIQVWATDDCSGGVNGSCSWIKKLTITPPVDVAFPLAFLKNDELLMQAATKTFILYNIRSQMIRELSFMEVPRSSVDWDYSYVKSLLSVHGGTQPR</sequence>
<dbReference type="InterPro" id="IPR006527">
    <property type="entry name" value="F-box-assoc_dom_typ1"/>
</dbReference>
<evidence type="ECO:0000313" key="3">
    <source>
        <dbReference type="Proteomes" id="UP000237000"/>
    </source>
</evidence>
<proteinExistence type="predicted"/>
<feature type="domain" description="F-box" evidence="1">
    <location>
        <begin position="26"/>
        <end position="75"/>
    </location>
</feature>
<reference evidence="3" key="1">
    <citation type="submission" date="2016-06" db="EMBL/GenBank/DDBJ databases">
        <title>Parallel loss of symbiosis genes in relatives of nitrogen-fixing non-legume Parasponia.</title>
        <authorList>
            <person name="Van Velzen R."/>
            <person name="Holmer R."/>
            <person name="Bu F."/>
            <person name="Rutten L."/>
            <person name="Van Zeijl A."/>
            <person name="Liu W."/>
            <person name="Santuari L."/>
            <person name="Cao Q."/>
            <person name="Sharma T."/>
            <person name="Shen D."/>
            <person name="Roswanjaya Y."/>
            <person name="Wardhani T."/>
            <person name="Kalhor M.S."/>
            <person name="Jansen J."/>
            <person name="Van den Hoogen J."/>
            <person name="Gungor B."/>
            <person name="Hartog M."/>
            <person name="Hontelez J."/>
            <person name="Verver J."/>
            <person name="Yang W.-C."/>
            <person name="Schijlen E."/>
            <person name="Repin R."/>
            <person name="Schilthuizen M."/>
            <person name="Schranz E."/>
            <person name="Heidstra R."/>
            <person name="Miyata K."/>
            <person name="Fedorova E."/>
            <person name="Kohlen W."/>
            <person name="Bisseling T."/>
            <person name="Smit S."/>
            <person name="Geurts R."/>
        </authorList>
    </citation>
    <scope>NUCLEOTIDE SEQUENCE [LARGE SCALE GENOMIC DNA]</scope>
    <source>
        <strain evidence="3">cv. RG33-2</strain>
    </source>
</reference>
<dbReference type="OrthoDB" id="1644187at2759"/>
<dbReference type="NCBIfam" id="TIGR01640">
    <property type="entry name" value="F_box_assoc_1"/>
    <property type="match status" value="1"/>
</dbReference>
<dbReference type="InParanoid" id="A0A2P5BRN3"/>
<evidence type="ECO:0000313" key="2">
    <source>
        <dbReference type="EMBL" id="PON51469.1"/>
    </source>
</evidence>
<gene>
    <name evidence="2" type="ORF">TorRG33x02_311400</name>
</gene>
<dbReference type="Pfam" id="PF07734">
    <property type="entry name" value="FBA_1"/>
    <property type="match status" value="1"/>
</dbReference>
<dbReference type="CDD" id="cd22157">
    <property type="entry name" value="F-box_AtFBW1-like"/>
    <property type="match status" value="1"/>
</dbReference>
<comment type="caution">
    <text evidence="2">The sequence shown here is derived from an EMBL/GenBank/DDBJ whole genome shotgun (WGS) entry which is preliminary data.</text>
</comment>
<dbReference type="InterPro" id="IPR017451">
    <property type="entry name" value="F-box-assoc_interact_dom"/>
</dbReference>
<name>A0A2P5BRN3_TREOI</name>
<protein>
    <recommendedName>
        <fullName evidence="1">F-box domain-containing protein</fullName>
    </recommendedName>
</protein>
<dbReference type="Pfam" id="PF00646">
    <property type="entry name" value="F-box"/>
    <property type="match status" value="1"/>
</dbReference>
<dbReference type="InterPro" id="IPR050796">
    <property type="entry name" value="SCF_F-box_component"/>
</dbReference>
<dbReference type="PROSITE" id="PS50181">
    <property type="entry name" value="FBOX"/>
    <property type="match status" value="1"/>
</dbReference>
<dbReference type="EMBL" id="JXTC01000472">
    <property type="protein sequence ID" value="PON51469.1"/>
    <property type="molecule type" value="Genomic_DNA"/>
</dbReference>
<dbReference type="FunCoup" id="A0A2P5BRN3">
    <property type="interactions" value="12"/>
</dbReference>
<dbReference type="PANTHER" id="PTHR31672:SF13">
    <property type="entry name" value="F-BOX PROTEIN CPR30-LIKE"/>
    <property type="match status" value="1"/>
</dbReference>
<accession>A0A2P5BRN3</accession>
<dbReference type="PANTHER" id="PTHR31672">
    <property type="entry name" value="BNACNNG10540D PROTEIN"/>
    <property type="match status" value="1"/>
</dbReference>
<organism evidence="2 3">
    <name type="scientific">Trema orientale</name>
    <name type="common">Charcoal tree</name>
    <name type="synonym">Celtis orientalis</name>
    <dbReference type="NCBI Taxonomy" id="63057"/>
    <lineage>
        <taxon>Eukaryota</taxon>
        <taxon>Viridiplantae</taxon>
        <taxon>Streptophyta</taxon>
        <taxon>Embryophyta</taxon>
        <taxon>Tracheophyta</taxon>
        <taxon>Spermatophyta</taxon>
        <taxon>Magnoliopsida</taxon>
        <taxon>eudicotyledons</taxon>
        <taxon>Gunneridae</taxon>
        <taxon>Pentapetalae</taxon>
        <taxon>rosids</taxon>
        <taxon>fabids</taxon>
        <taxon>Rosales</taxon>
        <taxon>Cannabaceae</taxon>
        <taxon>Trema</taxon>
    </lineage>
</organism>
<dbReference type="InterPro" id="IPR001810">
    <property type="entry name" value="F-box_dom"/>
</dbReference>
<dbReference type="SUPFAM" id="SSF81383">
    <property type="entry name" value="F-box domain"/>
    <property type="match status" value="1"/>
</dbReference>
<dbReference type="SMART" id="SM00256">
    <property type="entry name" value="FBOX"/>
    <property type="match status" value="1"/>
</dbReference>
<dbReference type="AlphaFoldDB" id="A0A2P5BRN3"/>
<evidence type="ECO:0000259" key="1">
    <source>
        <dbReference type="PROSITE" id="PS50181"/>
    </source>
</evidence>
<keyword evidence="3" id="KW-1185">Reference proteome</keyword>
<feature type="non-terminal residue" evidence="2">
    <location>
        <position position="1"/>
    </location>
</feature>
<dbReference type="Gene3D" id="1.20.1280.50">
    <property type="match status" value="1"/>
</dbReference>
<dbReference type="InterPro" id="IPR036047">
    <property type="entry name" value="F-box-like_dom_sf"/>
</dbReference>
<dbReference type="STRING" id="63057.A0A2P5BRN3"/>